<evidence type="ECO:0000256" key="3">
    <source>
        <dbReference type="ARBA" id="ARBA00023274"/>
    </source>
</evidence>
<dbReference type="GO" id="GO:0006412">
    <property type="term" value="P:translation"/>
    <property type="evidence" value="ECO:0007669"/>
    <property type="project" value="UniProtKB-UniRule"/>
</dbReference>
<dbReference type="Pfam" id="PF00444">
    <property type="entry name" value="Ribosomal_L36"/>
    <property type="match status" value="1"/>
</dbReference>
<keyword evidence="3 4" id="KW-0687">Ribonucleoprotein</keyword>
<evidence type="ECO:0000256" key="2">
    <source>
        <dbReference type="ARBA" id="ARBA00022980"/>
    </source>
</evidence>
<dbReference type="HOGENOM" id="CLU_135723_3_1_4"/>
<name>E7RWJ6_9BURK</name>
<dbReference type="PANTHER" id="PTHR47781:SF1">
    <property type="entry name" value="LARGE RIBOSOMAL SUBUNIT PROTEIN BL36B"/>
    <property type="match status" value="1"/>
</dbReference>
<dbReference type="SUPFAM" id="SSF57840">
    <property type="entry name" value="Ribosomal protein L36"/>
    <property type="match status" value="1"/>
</dbReference>
<dbReference type="Proteomes" id="UP000011021">
    <property type="component" value="Unassembled WGS sequence"/>
</dbReference>
<dbReference type="PANTHER" id="PTHR47781">
    <property type="entry name" value="50S RIBOSOMAL PROTEIN L36 2"/>
    <property type="match status" value="1"/>
</dbReference>
<dbReference type="InterPro" id="IPR047621">
    <property type="entry name" value="Ribosomal_L36_bact"/>
</dbReference>
<reference evidence="6 7" key="1">
    <citation type="submission" date="2010-12" db="EMBL/GenBank/DDBJ databases">
        <authorList>
            <person name="Muzny D."/>
            <person name="Qin X."/>
            <person name="Deng J."/>
            <person name="Jiang H."/>
            <person name="Liu Y."/>
            <person name="Qu J."/>
            <person name="Song X.-Z."/>
            <person name="Zhang L."/>
            <person name="Thornton R."/>
            <person name="Coyle M."/>
            <person name="Francisco L."/>
            <person name="Jackson L."/>
            <person name="Javaid M."/>
            <person name="Korchina V."/>
            <person name="Kovar C."/>
            <person name="Mata R."/>
            <person name="Mathew T."/>
            <person name="Ngo R."/>
            <person name="Nguyen L."/>
            <person name="Nguyen N."/>
            <person name="Okwuonu G."/>
            <person name="Ongeri F."/>
            <person name="Pham C."/>
            <person name="Simmons D."/>
            <person name="Wilczek-Boney K."/>
            <person name="Hale W."/>
            <person name="Jakkamsetti A."/>
            <person name="Pham P."/>
            <person name="Ruth R."/>
            <person name="San Lucas F."/>
            <person name="Warren J."/>
            <person name="Zhang J."/>
            <person name="Zhao Z."/>
            <person name="Zhou C."/>
            <person name="Zhu D."/>
            <person name="Lee S."/>
            <person name="Bess C."/>
            <person name="Blankenburg K."/>
            <person name="Forbes L."/>
            <person name="Fu Q."/>
            <person name="Gubbala S."/>
            <person name="Hirani K."/>
            <person name="Jayaseelan J.C."/>
            <person name="Lara F."/>
            <person name="Munidasa M."/>
            <person name="Palculict T."/>
            <person name="Patil S."/>
            <person name="Pu L.-L."/>
            <person name="Saada N."/>
            <person name="Tang L."/>
            <person name="Weissenberger G."/>
            <person name="Zhu Y."/>
            <person name="Hemphill L."/>
            <person name="Shang Y."/>
            <person name="Youmans B."/>
            <person name="Ayvaz T."/>
            <person name="Ross M."/>
            <person name="Santibanez J."/>
            <person name="Aqrawi P."/>
            <person name="Gross S."/>
            <person name="Joshi V."/>
            <person name="Fowler G."/>
            <person name="Nazareth L."/>
            <person name="Reid J."/>
            <person name="Worley K."/>
            <person name="Petrosino J."/>
            <person name="Highlander S."/>
            <person name="Gibbs R."/>
        </authorList>
    </citation>
    <scope>NUCLEOTIDE SEQUENCE [LARGE SCALE GENOMIC DNA]</scope>
    <source>
        <strain evidence="6 7">ATCC 51599</strain>
    </source>
</reference>
<proteinExistence type="inferred from homology"/>
<evidence type="ECO:0000256" key="4">
    <source>
        <dbReference type="HAMAP-Rule" id="MF_00251"/>
    </source>
</evidence>
<gene>
    <name evidence="4 6" type="primary">rpmJ</name>
    <name evidence="6" type="ORF">HMPREF0551_1058</name>
</gene>
<protein>
    <recommendedName>
        <fullName evidence="4">Large ribosomal subunit protein bL36</fullName>
    </recommendedName>
</protein>
<dbReference type="InterPro" id="IPR035977">
    <property type="entry name" value="Ribosomal_bL36_sp"/>
</dbReference>
<evidence type="ECO:0000256" key="5">
    <source>
        <dbReference type="RuleBase" id="RU000571"/>
    </source>
</evidence>
<dbReference type="NCBIfam" id="TIGR01022">
    <property type="entry name" value="rpmJ_bact"/>
    <property type="match status" value="1"/>
</dbReference>
<dbReference type="AlphaFoldDB" id="E7RWJ6"/>
<sequence>MQVLSSLKEAKKRARDCQVVRRRGRIYIICKSNPRFKARQGGAKNRNKHA</sequence>
<dbReference type="eggNOG" id="COG0257">
    <property type="taxonomic scope" value="Bacteria"/>
</dbReference>
<dbReference type="NCBIfam" id="NF002021">
    <property type="entry name" value="PRK00831.1"/>
    <property type="match status" value="1"/>
</dbReference>
<evidence type="ECO:0000313" key="7">
    <source>
        <dbReference type="Proteomes" id="UP000011021"/>
    </source>
</evidence>
<comment type="caution">
    <text evidence="6">The sequence shown here is derived from an EMBL/GenBank/DDBJ whole genome shotgun (WGS) entry which is preliminary data.</text>
</comment>
<comment type="similarity">
    <text evidence="1 4 5">Belongs to the bacterial ribosomal protein bL36 family.</text>
</comment>
<evidence type="ECO:0000313" key="6">
    <source>
        <dbReference type="EMBL" id="EFV95100.1"/>
    </source>
</evidence>
<keyword evidence="7" id="KW-1185">Reference proteome</keyword>
<evidence type="ECO:0000256" key="1">
    <source>
        <dbReference type="ARBA" id="ARBA00007645"/>
    </source>
</evidence>
<dbReference type="GO" id="GO:0005840">
    <property type="term" value="C:ribosome"/>
    <property type="evidence" value="ECO:0007669"/>
    <property type="project" value="UniProtKB-KW"/>
</dbReference>
<keyword evidence="2 4" id="KW-0689">Ribosomal protein</keyword>
<dbReference type="InterPro" id="IPR000473">
    <property type="entry name" value="Ribosomal_bL36"/>
</dbReference>
<dbReference type="STRING" id="887898.HMPREF0551_1058"/>
<dbReference type="GO" id="GO:1990904">
    <property type="term" value="C:ribonucleoprotein complex"/>
    <property type="evidence" value="ECO:0007669"/>
    <property type="project" value="UniProtKB-KW"/>
</dbReference>
<dbReference type="EMBL" id="AEQP01000004">
    <property type="protein sequence ID" value="EFV95100.1"/>
    <property type="molecule type" value="Genomic_DNA"/>
</dbReference>
<accession>E7RWJ6</accession>
<dbReference type="RefSeq" id="WP_005673278.1">
    <property type="nucleotide sequence ID" value="NZ_CP146288.1"/>
</dbReference>
<organism evidence="6 7">
    <name type="scientific">Lautropia mirabilis ATCC 51599</name>
    <dbReference type="NCBI Taxonomy" id="887898"/>
    <lineage>
        <taxon>Bacteria</taxon>
        <taxon>Pseudomonadati</taxon>
        <taxon>Pseudomonadota</taxon>
        <taxon>Betaproteobacteria</taxon>
        <taxon>Burkholderiales</taxon>
        <taxon>Burkholderiaceae</taxon>
        <taxon>Lautropia</taxon>
    </lineage>
</organism>
<dbReference type="HAMAP" id="MF_00251">
    <property type="entry name" value="Ribosomal_bL36"/>
    <property type="match status" value="1"/>
</dbReference>
<dbReference type="GO" id="GO:0003735">
    <property type="term" value="F:structural constituent of ribosome"/>
    <property type="evidence" value="ECO:0007669"/>
    <property type="project" value="InterPro"/>
</dbReference>